<dbReference type="GeneID" id="59343762"/>
<dbReference type="SUPFAM" id="SSF51735">
    <property type="entry name" value="NAD(P)-binding Rossmann-fold domains"/>
    <property type="match status" value="1"/>
</dbReference>
<name>A0A8H6WBN3_9AGAR</name>
<dbReference type="Proteomes" id="UP000636479">
    <property type="component" value="Unassembled WGS sequence"/>
</dbReference>
<keyword evidence="1" id="KW-0521">NADP</keyword>
<gene>
    <name evidence="4" type="ORF">MIND_00443200</name>
</gene>
<evidence type="ECO:0000256" key="2">
    <source>
        <dbReference type="ARBA" id="ARBA00023002"/>
    </source>
</evidence>
<accession>A0A8H6WBN3</accession>
<protein>
    <submittedName>
        <fullName evidence="4">NmrA domain-containing protein</fullName>
    </submittedName>
</protein>
<evidence type="ECO:0000259" key="3">
    <source>
        <dbReference type="Pfam" id="PF05368"/>
    </source>
</evidence>
<proteinExistence type="predicted"/>
<dbReference type="InterPro" id="IPR051609">
    <property type="entry name" value="NmrA/Isoflavone_reductase-like"/>
</dbReference>
<dbReference type="GO" id="GO:0016491">
    <property type="term" value="F:oxidoreductase activity"/>
    <property type="evidence" value="ECO:0007669"/>
    <property type="project" value="UniProtKB-KW"/>
</dbReference>
<dbReference type="RefSeq" id="XP_037221538.1">
    <property type="nucleotide sequence ID" value="XM_037361246.1"/>
</dbReference>
<dbReference type="InterPro" id="IPR036291">
    <property type="entry name" value="NAD(P)-bd_dom_sf"/>
</dbReference>
<reference evidence="4" key="1">
    <citation type="submission" date="2020-05" db="EMBL/GenBank/DDBJ databases">
        <title>Mycena genomes resolve the evolution of fungal bioluminescence.</title>
        <authorList>
            <person name="Tsai I.J."/>
        </authorList>
    </citation>
    <scope>NUCLEOTIDE SEQUENCE</scope>
    <source>
        <strain evidence="4">171206Taipei</strain>
    </source>
</reference>
<dbReference type="Gene3D" id="3.40.50.720">
    <property type="entry name" value="NAD(P)-binding Rossmann-like Domain"/>
    <property type="match status" value="1"/>
</dbReference>
<comment type="caution">
    <text evidence="4">The sequence shown here is derived from an EMBL/GenBank/DDBJ whole genome shotgun (WGS) entry which is preliminary data.</text>
</comment>
<dbReference type="OrthoDB" id="5283654at2759"/>
<dbReference type="InterPro" id="IPR008030">
    <property type="entry name" value="NmrA-like"/>
</dbReference>
<feature type="domain" description="NmrA-like" evidence="3">
    <location>
        <begin position="10"/>
        <end position="218"/>
    </location>
</feature>
<evidence type="ECO:0000313" key="4">
    <source>
        <dbReference type="EMBL" id="KAF7306519.1"/>
    </source>
</evidence>
<dbReference type="Pfam" id="PF05368">
    <property type="entry name" value="NmrA"/>
    <property type="match status" value="1"/>
</dbReference>
<keyword evidence="2" id="KW-0560">Oxidoreductase</keyword>
<dbReference type="PANTHER" id="PTHR47706:SF9">
    <property type="entry name" value="NMRA-LIKE DOMAIN-CONTAINING PROTEIN-RELATED"/>
    <property type="match status" value="1"/>
</dbReference>
<evidence type="ECO:0000313" key="5">
    <source>
        <dbReference type="Proteomes" id="UP000636479"/>
    </source>
</evidence>
<dbReference type="AlphaFoldDB" id="A0A8H6WBN3"/>
<dbReference type="PANTHER" id="PTHR47706">
    <property type="entry name" value="NMRA-LIKE FAMILY PROTEIN"/>
    <property type="match status" value="1"/>
</dbReference>
<evidence type="ECO:0000256" key="1">
    <source>
        <dbReference type="ARBA" id="ARBA00022857"/>
    </source>
</evidence>
<keyword evidence="5" id="KW-1185">Reference proteome</keyword>
<sequence>MSYTSFALVGAGTVGSGIVAGLAAKNVPIVVLSRPGSKNPEKLPAGAKSEVVDTADVDAVVAVFKKHKVDVVLATLTTTANKAQYPLIDAAKAAGVKLFVPSEYGMPTEGETEGLLGEKNDVAAYVKKSGIPSLRVFVGGFVEYIPWLFTYTENKKISVVGEGDVAASYTAVPDITGFVVHVLTTLPPAELEDKILRIEGDRKRASEIAALFNTTIERVDKMPGELSELKTGLSIAFQSGAGSTGWDAVSKTEGTGDAAAGSANKLWPGHSWQTIKQVHNL</sequence>
<dbReference type="EMBL" id="JACAZF010000004">
    <property type="protein sequence ID" value="KAF7306519.1"/>
    <property type="molecule type" value="Genomic_DNA"/>
</dbReference>
<organism evidence="4 5">
    <name type="scientific">Mycena indigotica</name>
    <dbReference type="NCBI Taxonomy" id="2126181"/>
    <lineage>
        <taxon>Eukaryota</taxon>
        <taxon>Fungi</taxon>
        <taxon>Dikarya</taxon>
        <taxon>Basidiomycota</taxon>
        <taxon>Agaricomycotina</taxon>
        <taxon>Agaricomycetes</taxon>
        <taxon>Agaricomycetidae</taxon>
        <taxon>Agaricales</taxon>
        <taxon>Marasmiineae</taxon>
        <taxon>Mycenaceae</taxon>
        <taxon>Mycena</taxon>
    </lineage>
</organism>